<evidence type="ECO:0000313" key="1">
    <source>
        <dbReference type="EMBL" id="PRR79079.1"/>
    </source>
</evidence>
<proteinExistence type="predicted"/>
<dbReference type="EMBL" id="PVXO01000032">
    <property type="protein sequence ID" value="PRR79079.1"/>
    <property type="molecule type" value="Genomic_DNA"/>
</dbReference>
<evidence type="ECO:0000313" key="2">
    <source>
        <dbReference type="Proteomes" id="UP000239706"/>
    </source>
</evidence>
<gene>
    <name evidence="1" type="ORF">CLLI_11200</name>
</gene>
<comment type="caution">
    <text evidence="1">The sequence shown here is derived from an EMBL/GenBank/DDBJ whole genome shotgun (WGS) entry which is preliminary data.</text>
</comment>
<dbReference type="RefSeq" id="WP_106063261.1">
    <property type="nucleotide sequence ID" value="NZ_PVXO01000032.1"/>
</dbReference>
<dbReference type="OrthoDB" id="1949729at2"/>
<dbReference type="Proteomes" id="UP000239706">
    <property type="component" value="Unassembled WGS sequence"/>
</dbReference>
<sequence>MKYIGPFLRLNSLNQNNIKNQLFHLSKESMKNIIFNSKCGIIINTKELKSKKLSDLDTNILKSSYPLLCIYKKSNPKLKSVNDKLYWSDEKAKKEINIDTNAFMTLSLLELTDYYDFFKNIDDSKYALSIIYANLAKRQLQFYASNMRNEEGVFVDKIDISDSSSNELKLEIKEDKFKFSDQAILMAAFYKSSLQDDSKESVEYKNFSLDILNMFIEFKEELYALSFEELLKLSLGLNIFYKYSKNENAKILMLDLFELINENFFSNASFITETKLENICIYYISSFLSYKNTGYIIYKDTVDKLYLELLKFYNDELGIIVKNNERDPFKFSPTEICLYIMCLFLNTNECEDNSSPIISSIFKKQLVNSGIILSWPETPSLDDRERYKNFSLNSDDLLEEQDFRMSSIPTPENINLASIFIKNITFSERKHEFKQGKTSFYSNKNMLIFFFTIYLCNNCYL</sequence>
<name>A0A2T0B5B5_9CLOT</name>
<accession>A0A2T0B5B5</accession>
<keyword evidence="2" id="KW-1185">Reference proteome</keyword>
<reference evidence="1 2" key="1">
    <citation type="submission" date="2018-03" db="EMBL/GenBank/DDBJ databases">
        <title>Genome sequence of Clostridium liquoris DSM 100320.</title>
        <authorList>
            <person name="Poehlein A."/>
            <person name="Daniel R."/>
        </authorList>
    </citation>
    <scope>NUCLEOTIDE SEQUENCE [LARGE SCALE GENOMIC DNA]</scope>
    <source>
        <strain evidence="1 2">DSM 100320</strain>
    </source>
</reference>
<protein>
    <recommendedName>
        <fullName evidence="3">Glycosyl hydrolase family 76</fullName>
    </recommendedName>
</protein>
<organism evidence="1 2">
    <name type="scientific">Clostridium liquoris</name>
    <dbReference type="NCBI Taxonomy" id="1289519"/>
    <lineage>
        <taxon>Bacteria</taxon>
        <taxon>Bacillati</taxon>
        <taxon>Bacillota</taxon>
        <taxon>Clostridia</taxon>
        <taxon>Eubacteriales</taxon>
        <taxon>Clostridiaceae</taxon>
        <taxon>Clostridium</taxon>
    </lineage>
</organism>
<dbReference type="AlphaFoldDB" id="A0A2T0B5B5"/>
<evidence type="ECO:0008006" key="3">
    <source>
        <dbReference type="Google" id="ProtNLM"/>
    </source>
</evidence>